<evidence type="ECO:0000313" key="2">
    <source>
        <dbReference type="Proteomes" id="UP000201371"/>
    </source>
</evidence>
<dbReference type="EMBL" id="KU963248">
    <property type="protein sequence ID" value="AMS02628.1"/>
    <property type="molecule type" value="Genomic_DNA"/>
</dbReference>
<keyword evidence="2" id="KW-1185">Reference proteome</keyword>
<gene>
    <name evidence="1" type="primary">84</name>
    <name evidence="1" type="ORF">SEA_YVONNETASTIC_84</name>
</gene>
<sequence>MSLAKRQWDHDFWVEDRDARAGAFNPCPLSDGFTLYEHWNVTELGPFLVLITSSPYDIGALEEGDFILKRQYAPAGAPEVYNCVRPRTP</sequence>
<accession>A0A142K945</accession>
<dbReference type="GeneID" id="29125046"/>
<evidence type="ECO:0000313" key="1">
    <source>
        <dbReference type="EMBL" id="AMS02628.1"/>
    </source>
</evidence>
<reference evidence="2" key="1">
    <citation type="submission" date="2016-03" db="EMBL/GenBank/DDBJ databases">
        <authorList>
            <person name="Ploux O."/>
        </authorList>
    </citation>
    <scope>NUCLEOTIDE SEQUENCE [LARGE SCALE GENOMIC DNA]</scope>
</reference>
<name>A0A142K945_9CAUD</name>
<dbReference type="Proteomes" id="UP000201371">
    <property type="component" value="Segment"/>
</dbReference>
<proteinExistence type="predicted"/>
<dbReference type="RefSeq" id="YP_009301138.1">
    <property type="nucleotide sequence ID" value="NC_031230.1"/>
</dbReference>
<protein>
    <submittedName>
        <fullName evidence="1">Uncharacterized protein</fullName>
    </submittedName>
</protein>
<organism evidence="1 2">
    <name type="scientific">Gordonia phage Yvonnetastic</name>
    <dbReference type="NCBI Taxonomy" id="1821566"/>
    <lineage>
        <taxon>Viruses</taxon>
        <taxon>Duplodnaviria</taxon>
        <taxon>Heunggongvirae</taxon>
        <taxon>Uroviricota</taxon>
        <taxon>Caudoviricetes</taxon>
        <taxon>Yvonnevirus</taxon>
        <taxon>Yvonnevirus yvonnetastic</taxon>
        <taxon>Gordonia virus Yvonnetastic</taxon>
    </lineage>
</organism>
<dbReference type="KEGG" id="vg:29125046"/>
<dbReference type="OrthoDB" id="37153at10239"/>